<protein>
    <submittedName>
        <fullName evidence="1">Uncharacterized protein</fullName>
    </submittedName>
</protein>
<reference evidence="1 2" key="1">
    <citation type="submission" date="2014-04" db="EMBL/GenBank/DDBJ databases">
        <title>A new species of microsporidia sheds light on the evolution of extreme parasitism.</title>
        <authorList>
            <person name="Haag K.L."/>
            <person name="James T.Y."/>
            <person name="Larsson R."/>
            <person name="Schaer T.M."/>
            <person name="Refardt D."/>
            <person name="Pombert J.-F."/>
            <person name="Ebert D."/>
        </authorList>
    </citation>
    <scope>NUCLEOTIDE SEQUENCE [LARGE SCALE GENOMIC DNA]</scope>
    <source>
        <strain evidence="1 2">UGP3</strain>
        <tissue evidence="1">Spores</tissue>
    </source>
</reference>
<proteinExistence type="predicted"/>
<dbReference type="EMBL" id="JMKJ01000585">
    <property type="protein sequence ID" value="KGG50358.1"/>
    <property type="molecule type" value="Genomic_DNA"/>
</dbReference>
<keyword evidence="2" id="KW-1185">Reference proteome</keyword>
<dbReference type="AlphaFoldDB" id="A0A098VMV7"/>
<dbReference type="HOGENOM" id="CLU_457147_0_0_1"/>
<organism evidence="1 2">
    <name type="scientific">Mitosporidium daphniae</name>
    <dbReference type="NCBI Taxonomy" id="1485682"/>
    <lineage>
        <taxon>Eukaryota</taxon>
        <taxon>Fungi</taxon>
        <taxon>Fungi incertae sedis</taxon>
        <taxon>Microsporidia</taxon>
        <taxon>Mitosporidium</taxon>
    </lineage>
</organism>
<dbReference type="GeneID" id="25260765"/>
<gene>
    <name evidence="1" type="ORF">DI09_75p180</name>
</gene>
<dbReference type="RefSeq" id="XP_013236785.1">
    <property type="nucleotide sequence ID" value="XM_013381331.1"/>
</dbReference>
<sequence>MENTALYSIRMDILFNLVFYNVNSKTDNFRFDDLAEYVPSEVCWLLRNIGLDFDYSPNYHHVESFFSLSDDIFRQSPKFALLKRLLYSSHYSGNQFFNEIAARFHLPIANQFFLGQALVCSIACLTAYLFSKVLYFLKSKSNELPQRFHFLYYCLRYVYSLLDYPFYTLSDEKIILDPSFSFSTSSFNFKSICTLLMIQFETLITVTSLAHIGRPSTGLVKFFTYLQSINLSSIDIASILAYQKRWHNLNAKIPDFDYILHFSVLSYPISLPLLYVASYPIGEELIHPDIGYPDLQMDTEDNVSAANHQTSTWDRLPVHCRYFFLRLLKPSMLSTAISGNSHCLSTSMATRVNVQVEDAESHHKKIGVLEFKKTGTSFQIPETCSIMKLFSCMGDQGIFSADNAFVTFLPISIPRLADVSEDFIVLHTKKSSQKTLFSCSPSRFHNVKFPYLPLEFSELDLVSFRPILESFSSTLRCSSTIAYSLIGFFENLIMENEDQMIAGHGLSISALRDASRMLQICHYLYATDRLDEANAWLKIYFVVSSTIDCSLLEFRSEILANMRHIIGPNDSQFFKIILHFLSKVHPKNLLYIFFARL</sequence>
<comment type="caution">
    <text evidence="1">The sequence shown here is derived from an EMBL/GenBank/DDBJ whole genome shotgun (WGS) entry which is preliminary data.</text>
</comment>
<name>A0A098VMV7_9MICR</name>
<dbReference type="Proteomes" id="UP000029725">
    <property type="component" value="Unassembled WGS sequence"/>
</dbReference>
<evidence type="ECO:0000313" key="1">
    <source>
        <dbReference type="EMBL" id="KGG50358.1"/>
    </source>
</evidence>
<evidence type="ECO:0000313" key="2">
    <source>
        <dbReference type="Proteomes" id="UP000029725"/>
    </source>
</evidence>
<dbReference type="VEuPathDB" id="MicrosporidiaDB:DI09_75p180"/>
<accession>A0A098VMV7</accession>